<name>A0AAD9TU14_9ROSI</name>
<protein>
    <submittedName>
        <fullName evidence="2">Uncharacterized protein</fullName>
    </submittedName>
</protein>
<accession>A0AAD9TU14</accession>
<evidence type="ECO:0000313" key="3">
    <source>
        <dbReference type="Proteomes" id="UP001280121"/>
    </source>
</evidence>
<organism evidence="2 3">
    <name type="scientific">Dipteronia dyeriana</name>
    <dbReference type="NCBI Taxonomy" id="168575"/>
    <lineage>
        <taxon>Eukaryota</taxon>
        <taxon>Viridiplantae</taxon>
        <taxon>Streptophyta</taxon>
        <taxon>Embryophyta</taxon>
        <taxon>Tracheophyta</taxon>
        <taxon>Spermatophyta</taxon>
        <taxon>Magnoliopsida</taxon>
        <taxon>eudicotyledons</taxon>
        <taxon>Gunneridae</taxon>
        <taxon>Pentapetalae</taxon>
        <taxon>rosids</taxon>
        <taxon>malvids</taxon>
        <taxon>Sapindales</taxon>
        <taxon>Sapindaceae</taxon>
        <taxon>Hippocastanoideae</taxon>
        <taxon>Acereae</taxon>
        <taxon>Dipteronia</taxon>
    </lineage>
</organism>
<proteinExistence type="predicted"/>
<evidence type="ECO:0000313" key="2">
    <source>
        <dbReference type="EMBL" id="KAK2641740.1"/>
    </source>
</evidence>
<feature type="transmembrane region" description="Helical" evidence="1">
    <location>
        <begin position="71"/>
        <end position="93"/>
    </location>
</feature>
<keyword evidence="3" id="KW-1185">Reference proteome</keyword>
<dbReference type="AlphaFoldDB" id="A0AAD9TU14"/>
<keyword evidence="1" id="KW-1133">Transmembrane helix</keyword>
<dbReference type="Proteomes" id="UP001280121">
    <property type="component" value="Unassembled WGS sequence"/>
</dbReference>
<dbReference type="EMBL" id="JANJYI010000007">
    <property type="protein sequence ID" value="KAK2641740.1"/>
    <property type="molecule type" value="Genomic_DNA"/>
</dbReference>
<comment type="caution">
    <text evidence="2">The sequence shown here is derived from an EMBL/GenBank/DDBJ whole genome shotgun (WGS) entry which is preliminary data.</text>
</comment>
<evidence type="ECO:0000256" key="1">
    <source>
        <dbReference type="SAM" id="Phobius"/>
    </source>
</evidence>
<sequence>MPPPSFPISHHHCRLGTSGVANSNATIITFILISSELVICYKVLTSLFFGYNLIFMNLLFGLKLKSTTSEWLRMCCVVGFIAENFGSVFIYFLSILTEMDDAV</sequence>
<gene>
    <name evidence="2" type="ORF">Ddye_023503</name>
</gene>
<keyword evidence="1" id="KW-0472">Membrane</keyword>
<reference evidence="2" key="1">
    <citation type="journal article" date="2023" name="Plant J.">
        <title>Genome sequences and population genomics provide insights into the demographic history, inbreeding, and mutation load of two 'living fossil' tree species of Dipteronia.</title>
        <authorList>
            <person name="Feng Y."/>
            <person name="Comes H.P."/>
            <person name="Chen J."/>
            <person name="Zhu S."/>
            <person name="Lu R."/>
            <person name="Zhang X."/>
            <person name="Li P."/>
            <person name="Qiu J."/>
            <person name="Olsen K.M."/>
            <person name="Qiu Y."/>
        </authorList>
    </citation>
    <scope>NUCLEOTIDE SEQUENCE</scope>
    <source>
        <strain evidence="2">KIB01</strain>
    </source>
</reference>
<keyword evidence="1" id="KW-0812">Transmembrane</keyword>